<evidence type="ECO:0000313" key="2">
    <source>
        <dbReference type="EMBL" id="STP19711.1"/>
    </source>
</evidence>
<dbReference type="Proteomes" id="UP000254429">
    <property type="component" value="Unassembled WGS sequence"/>
</dbReference>
<evidence type="ECO:0000313" key="1">
    <source>
        <dbReference type="EMBL" id="STM38760.1"/>
    </source>
</evidence>
<sequence>MERLLIVNADDFGLSKGQKLRHYRGLSQWDCHVDDGAGEWAGY</sequence>
<evidence type="ECO:0000313" key="3">
    <source>
        <dbReference type="Proteomes" id="UP000254181"/>
    </source>
</evidence>
<dbReference type="EMBL" id="UGFG01000001">
    <property type="protein sequence ID" value="STM38760.1"/>
    <property type="molecule type" value="Genomic_DNA"/>
</dbReference>
<proteinExistence type="predicted"/>
<dbReference type="EMBL" id="UGEM01000004">
    <property type="protein sequence ID" value="STP19711.1"/>
    <property type="molecule type" value="Genomic_DNA"/>
</dbReference>
<accession>A0A377K5K2</accession>
<gene>
    <name evidence="1" type="ORF">NCTC8500_02545</name>
    <name evidence="2" type="ORF">NCTC9075_03139</name>
</gene>
<protein>
    <submittedName>
        <fullName evidence="2">Uncharacterized protein</fullName>
    </submittedName>
</protein>
<dbReference type="AlphaFoldDB" id="A0A377K5K2"/>
<evidence type="ECO:0000313" key="4">
    <source>
        <dbReference type="Proteomes" id="UP000254429"/>
    </source>
</evidence>
<dbReference type="Proteomes" id="UP000254181">
    <property type="component" value="Unassembled WGS sequence"/>
</dbReference>
<organism evidence="2 3">
    <name type="scientific">Escherichia coli</name>
    <dbReference type="NCBI Taxonomy" id="562"/>
    <lineage>
        <taxon>Bacteria</taxon>
        <taxon>Pseudomonadati</taxon>
        <taxon>Pseudomonadota</taxon>
        <taxon>Gammaproteobacteria</taxon>
        <taxon>Enterobacterales</taxon>
        <taxon>Enterobacteriaceae</taxon>
        <taxon>Escherichia</taxon>
    </lineage>
</organism>
<reference evidence="3 4" key="1">
    <citation type="submission" date="2018-06" db="EMBL/GenBank/DDBJ databases">
        <authorList>
            <consortium name="Pathogen Informatics"/>
            <person name="Doyle S."/>
        </authorList>
    </citation>
    <scope>NUCLEOTIDE SEQUENCE [LARGE SCALE GENOMIC DNA]</scope>
    <source>
        <strain evidence="1 4">NCTC8500</strain>
        <strain evidence="2 3">NCTC9075</strain>
    </source>
</reference>
<name>A0A377K5K2_ECOLX</name>